<name>A0A0S4LMU9_9BACT</name>
<reference evidence="3" key="1">
    <citation type="submission" date="2015-10" db="EMBL/GenBank/DDBJ databases">
        <authorList>
            <person name="Luecker S."/>
            <person name="Luecker S."/>
        </authorList>
    </citation>
    <scope>NUCLEOTIDE SEQUENCE [LARGE SCALE GENOMIC DNA]</scope>
</reference>
<keyword evidence="3" id="KW-1185">Reference proteome</keyword>
<accession>A0A0S4LMU9</accession>
<gene>
    <name evidence="2" type="ORF">COMA2_30152</name>
</gene>
<dbReference type="EMBL" id="CZPZ01000023">
    <property type="protein sequence ID" value="CUS37259.1"/>
    <property type="molecule type" value="Genomic_DNA"/>
</dbReference>
<proteinExistence type="predicted"/>
<protein>
    <submittedName>
        <fullName evidence="2">Uncharacterized protein</fullName>
    </submittedName>
</protein>
<feature type="compositionally biased region" description="Basic and acidic residues" evidence="1">
    <location>
        <begin position="179"/>
        <end position="190"/>
    </location>
</feature>
<organism evidence="2 3">
    <name type="scientific">Candidatus Nitrospira nitrificans</name>
    <dbReference type="NCBI Taxonomy" id="1742973"/>
    <lineage>
        <taxon>Bacteria</taxon>
        <taxon>Pseudomonadati</taxon>
        <taxon>Nitrospirota</taxon>
        <taxon>Nitrospiria</taxon>
        <taxon>Nitrospirales</taxon>
        <taxon>Nitrospiraceae</taxon>
        <taxon>Nitrospira</taxon>
    </lineage>
</organism>
<evidence type="ECO:0000313" key="3">
    <source>
        <dbReference type="Proteomes" id="UP000198736"/>
    </source>
</evidence>
<dbReference type="AlphaFoldDB" id="A0A0S4LMU9"/>
<evidence type="ECO:0000313" key="2">
    <source>
        <dbReference type="EMBL" id="CUS37259.1"/>
    </source>
</evidence>
<evidence type="ECO:0000256" key="1">
    <source>
        <dbReference type="SAM" id="MobiDB-lite"/>
    </source>
</evidence>
<feature type="region of interest" description="Disordered" evidence="1">
    <location>
        <begin position="168"/>
        <end position="190"/>
    </location>
</feature>
<sequence length="190" mass="21126">MLLLVLCVAEAGCVHRIQVRPLPIGVSSITIHRTVQPVISPIAMEGADHRPGIALLEWSHLDLKQAVFRYLQQRGTFTSVSPDPADLTLRVATKLRLTSRSGLYHYRILLQAEVSEDARLIKSYRAEHTAAGSSARWVTASDRDPIETALRGALEDLMRQIEEDGAIYLGRTEQPLQRPSHDKDTPSTGR</sequence>
<dbReference type="Proteomes" id="UP000198736">
    <property type="component" value="Unassembled WGS sequence"/>
</dbReference>